<name>A0A7N2MTX6_QUELO</name>
<dbReference type="InterPro" id="IPR001878">
    <property type="entry name" value="Znf_CCHC"/>
</dbReference>
<keyword evidence="1" id="KW-0862">Zinc</keyword>
<evidence type="ECO:0000313" key="4">
    <source>
        <dbReference type="EnsemblPlants" id="QL11p000243:mrna"/>
    </source>
</evidence>
<dbReference type="PANTHER" id="PTHR31286">
    <property type="entry name" value="GLYCINE-RICH CELL WALL STRUCTURAL PROTEIN 1.8-LIKE"/>
    <property type="match status" value="1"/>
</dbReference>
<feature type="compositionally biased region" description="Low complexity" evidence="2">
    <location>
        <begin position="388"/>
        <end position="400"/>
    </location>
</feature>
<keyword evidence="1" id="KW-0863">Zinc-finger</keyword>
<keyword evidence="1" id="KW-0479">Metal-binding</keyword>
<dbReference type="InterPro" id="IPR040256">
    <property type="entry name" value="At4g02000-like"/>
</dbReference>
<dbReference type="PROSITE" id="PS50158">
    <property type="entry name" value="ZF_CCHC"/>
    <property type="match status" value="1"/>
</dbReference>
<dbReference type="GO" id="GO:0003676">
    <property type="term" value="F:nucleic acid binding"/>
    <property type="evidence" value="ECO:0007669"/>
    <property type="project" value="InterPro"/>
</dbReference>
<keyword evidence="5" id="KW-1185">Reference proteome</keyword>
<sequence length="470" mass="52459">MDTDFIERIQNIALTEEEGEVIKVRGTHRDKILQECSLSLLGRFLTTRPYNQGAAKSLIRSVWKMGHDLKIVDVGGGLFQFKFALESQLKWVIHNNLWSFENHPLVLRRWERGMTANTVTFISIPLWVQVWGLPFDLFSEEACRDIGGELGKVVEIDTKALSSEQARFVRVRVEIPLDKPLRRSGVVVNPEGDKVRVGFKYERLVGFCYQCGKIGHEAKECSCPRDQNQRGYPYGEWLKAGFKWPAKNSDKRDEQPSHKDSGYDGIHGTRSPSGTTQPPSFGAGSDLAGIECSQGDVTNLSKPLGVVIREKDKHVGTPELMDTLISGFTSPQKETDLSNNEGDVSMTAITPEIDPVKTCTNNKQPCEAARELHQKKVGQTWKRIARNPTSSTSVSSVVPSAVGSKRTHKDTVSAKDESLVEGSCKNSKQGRLVGDNHDTIFQRRRLRSSPTESNESPKLELPWAWEPNGS</sequence>
<dbReference type="EMBL" id="LRBV02000011">
    <property type="status" value="NOT_ANNOTATED_CDS"/>
    <property type="molecule type" value="Genomic_DNA"/>
</dbReference>
<organism evidence="4 5">
    <name type="scientific">Quercus lobata</name>
    <name type="common">Valley oak</name>
    <dbReference type="NCBI Taxonomy" id="97700"/>
    <lineage>
        <taxon>Eukaryota</taxon>
        <taxon>Viridiplantae</taxon>
        <taxon>Streptophyta</taxon>
        <taxon>Embryophyta</taxon>
        <taxon>Tracheophyta</taxon>
        <taxon>Spermatophyta</taxon>
        <taxon>Magnoliopsida</taxon>
        <taxon>eudicotyledons</taxon>
        <taxon>Gunneridae</taxon>
        <taxon>Pentapetalae</taxon>
        <taxon>rosids</taxon>
        <taxon>fabids</taxon>
        <taxon>Fagales</taxon>
        <taxon>Fagaceae</taxon>
        <taxon>Quercus</taxon>
    </lineage>
</organism>
<evidence type="ECO:0000313" key="5">
    <source>
        <dbReference type="Proteomes" id="UP000594261"/>
    </source>
</evidence>
<feature type="region of interest" description="Disordered" evidence="2">
    <location>
        <begin position="377"/>
        <end position="470"/>
    </location>
</feature>
<dbReference type="InterPro" id="IPR025836">
    <property type="entry name" value="Zn_knuckle_CX2CX4HX4C"/>
</dbReference>
<feature type="domain" description="CCHC-type" evidence="3">
    <location>
        <begin position="208"/>
        <end position="221"/>
    </location>
</feature>
<dbReference type="OMA" id="WAWEPNG"/>
<protein>
    <recommendedName>
        <fullName evidence="3">CCHC-type domain-containing protein</fullName>
    </recommendedName>
</protein>
<dbReference type="InterPro" id="IPR036875">
    <property type="entry name" value="Znf_CCHC_sf"/>
</dbReference>
<dbReference type="Proteomes" id="UP000594261">
    <property type="component" value="Chromosome 11"/>
</dbReference>
<feature type="region of interest" description="Disordered" evidence="2">
    <location>
        <begin position="246"/>
        <end position="288"/>
    </location>
</feature>
<dbReference type="EnsemblPlants" id="QL11p000243:mrna">
    <property type="protein sequence ID" value="QL11p000243:mrna"/>
    <property type="gene ID" value="QL11p000243"/>
</dbReference>
<reference evidence="4" key="2">
    <citation type="submission" date="2021-01" db="UniProtKB">
        <authorList>
            <consortium name="EnsemblPlants"/>
        </authorList>
    </citation>
    <scope>IDENTIFICATION</scope>
</reference>
<dbReference type="GO" id="GO:0008270">
    <property type="term" value="F:zinc ion binding"/>
    <property type="evidence" value="ECO:0007669"/>
    <property type="project" value="UniProtKB-KW"/>
</dbReference>
<dbReference type="AlphaFoldDB" id="A0A7N2MTX6"/>
<dbReference type="Pfam" id="PF14392">
    <property type="entry name" value="zf-CCHC_4"/>
    <property type="match status" value="1"/>
</dbReference>
<dbReference type="Pfam" id="PF14111">
    <property type="entry name" value="DUF4283"/>
    <property type="match status" value="1"/>
</dbReference>
<dbReference type="InParanoid" id="A0A7N2MTX6"/>
<feature type="compositionally biased region" description="Basic and acidic residues" evidence="2">
    <location>
        <begin position="409"/>
        <end position="418"/>
    </location>
</feature>
<dbReference type="PANTHER" id="PTHR31286:SF167">
    <property type="entry name" value="OS09G0268800 PROTEIN"/>
    <property type="match status" value="1"/>
</dbReference>
<evidence type="ECO:0000256" key="2">
    <source>
        <dbReference type="SAM" id="MobiDB-lite"/>
    </source>
</evidence>
<dbReference type="Gramene" id="QL11p000243:mrna">
    <property type="protein sequence ID" value="QL11p000243:mrna"/>
    <property type="gene ID" value="QL11p000243"/>
</dbReference>
<reference evidence="4 5" key="1">
    <citation type="journal article" date="2016" name="G3 (Bethesda)">
        <title>First Draft Assembly and Annotation of the Genome of a California Endemic Oak Quercus lobata Nee (Fagaceae).</title>
        <authorList>
            <person name="Sork V.L."/>
            <person name="Fitz-Gibbon S.T."/>
            <person name="Puiu D."/>
            <person name="Crepeau M."/>
            <person name="Gugger P.F."/>
            <person name="Sherman R."/>
            <person name="Stevens K."/>
            <person name="Langley C.H."/>
            <person name="Pellegrini M."/>
            <person name="Salzberg S.L."/>
        </authorList>
    </citation>
    <scope>NUCLEOTIDE SEQUENCE [LARGE SCALE GENOMIC DNA]</scope>
    <source>
        <strain evidence="4 5">cv. SW786</strain>
    </source>
</reference>
<feature type="compositionally biased region" description="Polar residues" evidence="2">
    <location>
        <begin position="270"/>
        <end position="279"/>
    </location>
</feature>
<accession>A0A7N2MTX6</accession>
<evidence type="ECO:0000256" key="1">
    <source>
        <dbReference type="PROSITE-ProRule" id="PRU00047"/>
    </source>
</evidence>
<dbReference type="InterPro" id="IPR025558">
    <property type="entry name" value="DUF4283"/>
</dbReference>
<dbReference type="SUPFAM" id="SSF57756">
    <property type="entry name" value="Retrovirus zinc finger-like domains"/>
    <property type="match status" value="1"/>
</dbReference>
<proteinExistence type="predicted"/>
<evidence type="ECO:0000259" key="3">
    <source>
        <dbReference type="PROSITE" id="PS50158"/>
    </source>
</evidence>
<feature type="compositionally biased region" description="Basic and acidic residues" evidence="2">
    <location>
        <begin position="248"/>
        <end position="262"/>
    </location>
</feature>